<gene>
    <name evidence="2" type="ORF">CLV63_115137</name>
</gene>
<evidence type="ECO:0000313" key="2">
    <source>
        <dbReference type="EMBL" id="PSK95474.1"/>
    </source>
</evidence>
<sequence length="86" mass="9020">MARKVSDPSPGARSATARRRRLPARRGTHGTAVPPAAVPQQPAPHEPALAVPPSSAAASADPVRPILRWHLVTAPDGVTRPEALWS</sequence>
<reference evidence="2 3" key="1">
    <citation type="submission" date="2018-03" db="EMBL/GenBank/DDBJ databases">
        <title>Genomic Encyclopedia of Archaeal and Bacterial Type Strains, Phase II (KMG-II): from individual species to whole genera.</title>
        <authorList>
            <person name="Goeker M."/>
        </authorList>
    </citation>
    <scope>NUCLEOTIDE SEQUENCE [LARGE SCALE GENOMIC DNA]</scope>
    <source>
        <strain evidence="2 3">DSM 45312</strain>
    </source>
</reference>
<comment type="caution">
    <text evidence="2">The sequence shown here is derived from an EMBL/GenBank/DDBJ whole genome shotgun (WGS) entry which is preliminary data.</text>
</comment>
<proteinExistence type="predicted"/>
<dbReference type="RefSeq" id="WP_106584801.1">
    <property type="nucleotide sequence ID" value="NZ_PYGA01000015.1"/>
</dbReference>
<protein>
    <submittedName>
        <fullName evidence="2">Uncharacterized protein</fullName>
    </submittedName>
</protein>
<feature type="compositionally biased region" description="Low complexity" evidence="1">
    <location>
        <begin position="47"/>
        <end position="59"/>
    </location>
</feature>
<evidence type="ECO:0000256" key="1">
    <source>
        <dbReference type="SAM" id="MobiDB-lite"/>
    </source>
</evidence>
<dbReference type="Proteomes" id="UP000240542">
    <property type="component" value="Unassembled WGS sequence"/>
</dbReference>
<accession>A0A2P8DE25</accession>
<keyword evidence="3" id="KW-1185">Reference proteome</keyword>
<feature type="compositionally biased region" description="Basic residues" evidence="1">
    <location>
        <begin position="16"/>
        <end position="28"/>
    </location>
</feature>
<organism evidence="2 3">
    <name type="scientific">Murinocardiopsis flavida</name>
    <dbReference type="NCBI Taxonomy" id="645275"/>
    <lineage>
        <taxon>Bacteria</taxon>
        <taxon>Bacillati</taxon>
        <taxon>Actinomycetota</taxon>
        <taxon>Actinomycetes</taxon>
        <taxon>Streptosporangiales</taxon>
        <taxon>Nocardiopsidaceae</taxon>
        <taxon>Murinocardiopsis</taxon>
    </lineage>
</organism>
<name>A0A2P8DE25_9ACTN</name>
<dbReference type="EMBL" id="PYGA01000015">
    <property type="protein sequence ID" value="PSK95474.1"/>
    <property type="molecule type" value="Genomic_DNA"/>
</dbReference>
<dbReference type="AlphaFoldDB" id="A0A2P8DE25"/>
<feature type="region of interest" description="Disordered" evidence="1">
    <location>
        <begin position="1"/>
        <end position="59"/>
    </location>
</feature>
<evidence type="ECO:0000313" key="3">
    <source>
        <dbReference type="Proteomes" id="UP000240542"/>
    </source>
</evidence>